<accession>I8IY10</accession>
<evidence type="ECO:0000256" key="2">
    <source>
        <dbReference type="ARBA" id="ARBA00023315"/>
    </source>
</evidence>
<gene>
    <name evidence="4" type="ORF">A374_16358</name>
</gene>
<dbReference type="Gene3D" id="3.40.630.30">
    <property type="match status" value="1"/>
</dbReference>
<feature type="domain" description="N-acetyltransferase" evidence="3">
    <location>
        <begin position="11"/>
        <end position="177"/>
    </location>
</feature>
<dbReference type="Proteomes" id="UP000004080">
    <property type="component" value="Unassembled WGS sequence"/>
</dbReference>
<evidence type="ECO:0000313" key="5">
    <source>
        <dbReference type="Proteomes" id="UP000004080"/>
    </source>
</evidence>
<dbReference type="eggNOG" id="COG0456">
    <property type="taxonomic scope" value="Bacteria"/>
</dbReference>
<keyword evidence="1 4" id="KW-0808">Transferase</keyword>
<dbReference type="InterPro" id="IPR050832">
    <property type="entry name" value="Bact_Acetyltransf"/>
</dbReference>
<name>I8IY10_9BACL</name>
<protein>
    <submittedName>
        <fullName evidence="4">Acetyltransferase</fullName>
    </submittedName>
</protein>
<sequence>MLTYERKNTIITITEAVPSNAPALSHLRHQLDGETENFDREQGEAFLDPTAFRALIEQDHQSPHNLCLVATIDEQIVGYARCQGSNLARLQHRVEFGMGVLEAYWGLGIGKQLLLSCISWAKAQRLHKMTLTVLATNEPAISLYHHLGFQQEGCLVDDKYHRDGRYYDTLLMGLFLKSVGE</sequence>
<dbReference type="AlphaFoldDB" id="I8IY10"/>
<dbReference type="PANTHER" id="PTHR43877">
    <property type="entry name" value="AMINOALKYLPHOSPHONATE N-ACETYLTRANSFERASE-RELATED-RELATED"/>
    <property type="match status" value="1"/>
</dbReference>
<dbReference type="OrthoDB" id="948250at2"/>
<reference evidence="4 5" key="1">
    <citation type="journal article" date="2012" name="J. Bacteriol.">
        <title>Genome of Bacillus macauensis ZFHKF-1, a Long-Chain-Forming Bacterium.</title>
        <authorList>
            <person name="Cai L."/>
            <person name="Zhang T."/>
        </authorList>
    </citation>
    <scope>NUCLEOTIDE SEQUENCE [LARGE SCALE GENOMIC DNA]</scope>
    <source>
        <strain evidence="4 5">ZFHKF-1</strain>
    </source>
</reference>
<dbReference type="RefSeq" id="WP_007203344.1">
    <property type="nucleotide sequence ID" value="NZ_AKKV01000036.1"/>
</dbReference>
<dbReference type="PANTHER" id="PTHR43877:SF2">
    <property type="entry name" value="AMINOALKYLPHOSPHONATE N-ACETYLTRANSFERASE-RELATED"/>
    <property type="match status" value="1"/>
</dbReference>
<comment type="caution">
    <text evidence="4">The sequence shown here is derived from an EMBL/GenBank/DDBJ whole genome shotgun (WGS) entry which is preliminary data.</text>
</comment>
<dbReference type="Pfam" id="PF00583">
    <property type="entry name" value="Acetyltransf_1"/>
    <property type="match status" value="1"/>
</dbReference>
<dbReference type="InterPro" id="IPR000182">
    <property type="entry name" value="GNAT_dom"/>
</dbReference>
<proteinExistence type="predicted"/>
<keyword evidence="2" id="KW-0012">Acyltransferase</keyword>
<keyword evidence="5" id="KW-1185">Reference proteome</keyword>
<dbReference type="GO" id="GO:0016747">
    <property type="term" value="F:acyltransferase activity, transferring groups other than amino-acyl groups"/>
    <property type="evidence" value="ECO:0007669"/>
    <property type="project" value="InterPro"/>
</dbReference>
<dbReference type="PATRIC" id="fig|1196324.3.peg.3346"/>
<dbReference type="PROSITE" id="PS51186">
    <property type="entry name" value="GNAT"/>
    <property type="match status" value="1"/>
</dbReference>
<dbReference type="CDD" id="cd04301">
    <property type="entry name" value="NAT_SF"/>
    <property type="match status" value="1"/>
</dbReference>
<evidence type="ECO:0000313" key="4">
    <source>
        <dbReference type="EMBL" id="EIT84376.1"/>
    </source>
</evidence>
<dbReference type="STRING" id="1196324.A374_16358"/>
<dbReference type="SUPFAM" id="SSF55729">
    <property type="entry name" value="Acyl-CoA N-acyltransferases (Nat)"/>
    <property type="match status" value="1"/>
</dbReference>
<evidence type="ECO:0000259" key="3">
    <source>
        <dbReference type="PROSITE" id="PS51186"/>
    </source>
</evidence>
<organism evidence="4 5">
    <name type="scientific">Fictibacillus macauensis ZFHKF-1</name>
    <dbReference type="NCBI Taxonomy" id="1196324"/>
    <lineage>
        <taxon>Bacteria</taxon>
        <taxon>Bacillati</taxon>
        <taxon>Bacillota</taxon>
        <taxon>Bacilli</taxon>
        <taxon>Bacillales</taxon>
        <taxon>Fictibacillaceae</taxon>
        <taxon>Fictibacillus</taxon>
    </lineage>
</organism>
<evidence type="ECO:0000256" key="1">
    <source>
        <dbReference type="ARBA" id="ARBA00022679"/>
    </source>
</evidence>
<dbReference type="EMBL" id="AKKV01000036">
    <property type="protein sequence ID" value="EIT84376.1"/>
    <property type="molecule type" value="Genomic_DNA"/>
</dbReference>
<dbReference type="InterPro" id="IPR016181">
    <property type="entry name" value="Acyl_CoA_acyltransferase"/>
</dbReference>